<dbReference type="PANTHER" id="PTHR24305:SF166">
    <property type="entry name" value="CYTOCHROME P450 12A4, MITOCHONDRIAL-RELATED"/>
    <property type="match status" value="1"/>
</dbReference>
<dbReference type="Proteomes" id="UP001497453">
    <property type="component" value="Chromosome 5"/>
</dbReference>
<keyword evidence="8" id="KW-0503">Monooxygenase</keyword>
<sequence length="542" mass="61285">MGILILAAFVALIFIALWKVVPFVVRPYLSPLRRLPGPPSPSWFYGHFRDIFKAENSVLHEKWIEEYGNVITYAGFLNINRLYTLDSHAMNHILTHSTDFQKPEQTRSTLTRLLGAGVLVTEGEQHRQQRRIMNPAFGPSQIRELTSIFNEKALQLRDIWAAQLPSTGEAKRIDVLSWLSRATLDIIGLAGFSYEFNNLEGSRNELNEAFKIIFNTDQQIRPTAIIQALIPILRFVIRDERMKNMDDAQAVMRRIGMQLVAERKAAVLAGTSSGEKGGVERKDLEGRDLLTLLIKANMATDIPESQRLSDEDVLAQVPTFLIAGHETTSTAVTWCLYALTQAPRVQQKLREELLSVPTETPTMDELMALPYLDMVVRETLRIHAPVPSTVRTAVKEDVIPVGEPYTDRYGNIQNEVHIQKDDVIMIPILAINRSKKIWGEDSFEFRPERWESPPEGAAEIPGVWGHLLTFLGGPRACIGYRFSLVEMKAILFALVRAFEFELAVKPEDLIKKSGIVQRPVIISEKEKGNQMPLLVKAYRHAS</sequence>
<accession>A0ABP1DRP0</accession>
<comment type="pathway">
    <text evidence="2">Secondary metabolite biosynthesis.</text>
</comment>
<gene>
    <name evidence="9" type="ORF">GFSPODELE1_LOCUS7342</name>
</gene>
<evidence type="ECO:0000256" key="5">
    <source>
        <dbReference type="ARBA" id="ARBA00022723"/>
    </source>
</evidence>
<evidence type="ECO:0000256" key="4">
    <source>
        <dbReference type="ARBA" id="ARBA00022617"/>
    </source>
</evidence>
<protein>
    <recommendedName>
        <fullName evidence="11">Cytochrome P450</fullName>
    </recommendedName>
</protein>
<dbReference type="SUPFAM" id="SSF48264">
    <property type="entry name" value="Cytochrome P450"/>
    <property type="match status" value="1"/>
</dbReference>
<dbReference type="InterPro" id="IPR036396">
    <property type="entry name" value="Cyt_P450_sf"/>
</dbReference>
<dbReference type="PRINTS" id="PR00465">
    <property type="entry name" value="EP450IV"/>
</dbReference>
<dbReference type="InterPro" id="IPR002403">
    <property type="entry name" value="Cyt_P450_E_grp-IV"/>
</dbReference>
<dbReference type="Pfam" id="PF00067">
    <property type="entry name" value="p450"/>
    <property type="match status" value="1"/>
</dbReference>
<name>A0ABP1DRP0_9APHY</name>
<evidence type="ECO:0000256" key="3">
    <source>
        <dbReference type="ARBA" id="ARBA00010617"/>
    </source>
</evidence>
<evidence type="ECO:0000256" key="6">
    <source>
        <dbReference type="ARBA" id="ARBA00023002"/>
    </source>
</evidence>
<dbReference type="InterPro" id="IPR050121">
    <property type="entry name" value="Cytochrome_P450_monoxygenase"/>
</dbReference>
<evidence type="ECO:0008006" key="11">
    <source>
        <dbReference type="Google" id="ProtNLM"/>
    </source>
</evidence>
<dbReference type="CDD" id="cd11069">
    <property type="entry name" value="CYP_FUM15-like"/>
    <property type="match status" value="1"/>
</dbReference>
<reference evidence="10" key="1">
    <citation type="submission" date="2024-04" db="EMBL/GenBank/DDBJ databases">
        <authorList>
            <person name="Shaw F."/>
            <person name="Minotto A."/>
        </authorList>
    </citation>
    <scope>NUCLEOTIDE SEQUENCE [LARGE SCALE GENOMIC DNA]</scope>
</reference>
<evidence type="ECO:0000256" key="8">
    <source>
        <dbReference type="ARBA" id="ARBA00023033"/>
    </source>
</evidence>
<evidence type="ECO:0000313" key="10">
    <source>
        <dbReference type="Proteomes" id="UP001497453"/>
    </source>
</evidence>
<dbReference type="PANTHER" id="PTHR24305">
    <property type="entry name" value="CYTOCHROME P450"/>
    <property type="match status" value="1"/>
</dbReference>
<evidence type="ECO:0000256" key="7">
    <source>
        <dbReference type="ARBA" id="ARBA00023004"/>
    </source>
</evidence>
<evidence type="ECO:0000256" key="1">
    <source>
        <dbReference type="ARBA" id="ARBA00001971"/>
    </source>
</evidence>
<comment type="similarity">
    <text evidence="3">Belongs to the cytochrome P450 family.</text>
</comment>
<comment type="cofactor">
    <cofactor evidence="1">
        <name>heme</name>
        <dbReference type="ChEBI" id="CHEBI:30413"/>
    </cofactor>
</comment>
<dbReference type="PRINTS" id="PR00385">
    <property type="entry name" value="P450"/>
</dbReference>
<dbReference type="EMBL" id="OZ037948">
    <property type="protein sequence ID" value="CAL1709422.1"/>
    <property type="molecule type" value="Genomic_DNA"/>
</dbReference>
<evidence type="ECO:0000313" key="9">
    <source>
        <dbReference type="EMBL" id="CAL1709422.1"/>
    </source>
</evidence>
<keyword evidence="5" id="KW-0479">Metal-binding</keyword>
<keyword evidence="6" id="KW-0560">Oxidoreductase</keyword>
<proteinExistence type="inferred from homology"/>
<keyword evidence="4" id="KW-0349">Heme</keyword>
<organism evidence="9 10">
    <name type="scientific">Somion occarium</name>
    <dbReference type="NCBI Taxonomy" id="3059160"/>
    <lineage>
        <taxon>Eukaryota</taxon>
        <taxon>Fungi</taxon>
        <taxon>Dikarya</taxon>
        <taxon>Basidiomycota</taxon>
        <taxon>Agaricomycotina</taxon>
        <taxon>Agaricomycetes</taxon>
        <taxon>Polyporales</taxon>
        <taxon>Cerrenaceae</taxon>
        <taxon>Somion</taxon>
    </lineage>
</organism>
<evidence type="ECO:0000256" key="2">
    <source>
        <dbReference type="ARBA" id="ARBA00005179"/>
    </source>
</evidence>
<keyword evidence="7" id="KW-0408">Iron</keyword>
<dbReference type="Gene3D" id="1.10.630.10">
    <property type="entry name" value="Cytochrome P450"/>
    <property type="match status" value="1"/>
</dbReference>
<keyword evidence="10" id="KW-1185">Reference proteome</keyword>
<dbReference type="InterPro" id="IPR001128">
    <property type="entry name" value="Cyt_P450"/>
</dbReference>